<keyword evidence="4" id="KW-0175">Coiled coil</keyword>
<organism evidence="7 8">
    <name type="scientific">Croceibacterium selenioxidans</name>
    <dbReference type="NCBI Taxonomy" id="2838833"/>
    <lineage>
        <taxon>Bacteria</taxon>
        <taxon>Pseudomonadati</taxon>
        <taxon>Pseudomonadota</taxon>
        <taxon>Alphaproteobacteria</taxon>
        <taxon>Sphingomonadales</taxon>
        <taxon>Erythrobacteraceae</taxon>
        <taxon>Croceibacterium</taxon>
    </lineage>
</organism>
<feature type="domain" description="DNA methylase adenine-specific" evidence="5">
    <location>
        <begin position="294"/>
        <end position="564"/>
    </location>
</feature>
<keyword evidence="7" id="KW-0808">Transferase</keyword>
<dbReference type="InterPro" id="IPR052916">
    <property type="entry name" value="Type-I_RE_MTase_Subunit"/>
</dbReference>
<gene>
    <name evidence="7" type="ORF">KK137_07560</name>
</gene>
<evidence type="ECO:0000259" key="5">
    <source>
        <dbReference type="Pfam" id="PF02384"/>
    </source>
</evidence>
<dbReference type="Proteomes" id="UP000811255">
    <property type="component" value="Unassembled WGS sequence"/>
</dbReference>
<keyword evidence="8" id="KW-1185">Reference proteome</keyword>
<evidence type="ECO:0000256" key="1">
    <source>
        <dbReference type="ARBA" id="ARBA00006594"/>
    </source>
</evidence>
<comment type="caution">
    <text evidence="7">The sequence shown here is derived from an EMBL/GenBank/DDBJ whole genome shotgun (WGS) entry which is preliminary data.</text>
</comment>
<proteinExistence type="inferred from homology"/>
<evidence type="ECO:0000313" key="7">
    <source>
        <dbReference type="EMBL" id="MBT2134184.1"/>
    </source>
</evidence>
<evidence type="ECO:0000256" key="2">
    <source>
        <dbReference type="ARBA" id="ARBA00022747"/>
    </source>
</evidence>
<sequence length="898" mass="100622">MSTTADVRSRLDLISELTVDLAANGRIVDFLRPETTRPDGPEERVRQYYARVLVEEYGYQRSHMAFEAPINIGHETKQADIVVYNSPEAAAARDQGQIWLIVEVKAPTITDGHRQLVSYVCSSSSSGGVWFNGEEISYFRRVEQPRLELREWTNIPRTGETWDTVGHYRKRDLRPPRELKHVFQRCHNAIYRAGLDSEDVAVDMVRIILAKYRDEQNVGELCQFRCTPDEFSSAEGQHEAAQRVRDLFAQVRSDHADVFPPTEEITIGDRNLAVVINELQPFRFLADDETEQVYDVIGTAFEVYVSAHLKGARGQFFTNRLVVNMMVEILNPSETDTIYDPACGSGGFLIAVLRYVRGRILQSDRSPAAKQREIRTVSQRLFGTDIAPRLVRVAKTNMILNGDGHGGIVRANALRDMREIEENFPLKPSAQPSLRPTRILSNPPFGASHDLRERNRDVLRGFSLGHVWEPDTQGLLQPTSELNTGEGVPPEILFLERCIDMLAPGGRLAIVIARGVLDNRDALPARQYVLTQTRLLGVVNCHPNTFAPFNGTKAAILFLEKKANPSFSRGDDYPVFMAVSQKVGQDSMGREIHRTNDNGDLVLVAGQPVLDHDLGDISRAWIDVQQGREISYEGAWTVPLSRIIDAPEMRFNPVRFAPVAERALASVLELAGSEEWAVERLGDFAQVFNGPRFKRPFADHGVTEGPSIVKMFTPKAFFEERGESVKHLDLAKATPTQLRQMEVLTLRSGYILVVDSGTAGRLLGRVGMAAGFHDGMVGNNNMIRIVIEDDARRAYVYQFLRSAIGQTLLLRNVYGTNQDHIEPDDVKDIPIPLPRAEGSLERIQGQVSRISQLREEAARLDSEANDELDRLFGRLAEEADVELMEIPVAEDEPEEAGV</sequence>
<reference evidence="7 8" key="1">
    <citation type="submission" date="2021-05" db="EMBL/GenBank/DDBJ databases">
        <title>Croceibacterium sp. LX-88 genome sequence.</title>
        <authorList>
            <person name="Luo X."/>
        </authorList>
    </citation>
    <scope>NUCLEOTIDE SEQUENCE [LARGE SCALE GENOMIC DNA]</scope>
    <source>
        <strain evidence="7 8">LX-88</strain>
    </source>
</reference>
<dbReference type="RefSeq" id="WP_214535527.1">
    <property type="nucleotide sequence ID" value="NZ_JAHFVK010000001.1"/>
</dbReference>
<comment type="similarity">
    <text evidence="1">Belongs to the N(4)/N(6)-methyltransferase family.</text>
</comment>
<evidence type="ECO:0000313" key="8">
    <source>
        <dbReference type="Proteomes" id="UP000811255"/>
    </source>
</evidence>
<feature type="coiled-coil region" evidence="4">
    <location>
        <begin position="843"/>
        <end position="870"/>
    </location>
</feature>
<dbReference type="EMBL" id="JAHFVK010000001">
    <property type="protein sequence ID" value="MBT2134184.1"/>
    <property type="molecule type" value="Genomic_DNA"/>
</dbReference>
<dbReference type="GO" id="GO:0032259">
    <property type="term" value="P:methylation"/>
    <property type="evidence" value="ECO:0007669"/>
    <property type="project" value="UniProtKB-KW"/>
</dbReference>
<dbReference type="CDD" id="cd02440">
    <property type="entry name" value="AdoMet_MTases"/>
    <property type="match status" value="1"/>
</dbReference>
<dbReference type="SUPFAM" id="SSF116734">
    <property type="entry name" value="DNA methylase specificity domain"/>
    <property type="match status" value="1"/>
</dbReference>
<keyword evidence="7" id="KW-0489">Methyltransferase</keyword>
<dbReference type="Pfam" id="PF13588">
    <property type="entry name" value="HSDR_N_2"/>
    <property type="match status" value="1"/>
</dbReference>
<dbReference type="InterPro" id="IPR029464">
    <property type="entry name" value="HSDR_N"/>
</dbReference>
<dbReference type="Gene3D" id="3.40.50.150">
    <property type="entry name" value="Vaccinia Virus protein VP39"/>
    <property type="match status" value="1"/>
</dbReference>
<dbReference type="PANTHER" id="PTHR42998">
    <property type="entry name" value="TYPE I RESTRICTION ENZYME HINDVIIP M PROTEIN-RELATED"/>
    <property type="match status" value="1"/>
</dbReference>
<dbReference type="Gene3D" id="3.90.220.20">
    <property type="entry name" value="DNA methylase specificity domains"/>
    <property type="match status" value="1"/>
</dbReference>
<dbReference type="SUPFAM" id="SSF53335">
    <property type="entry name" value="S-adenosyl-L-methionine-dependent methyltransferases"/>
    <property type="match status" value="1"/>
</dbReference>
<keyword evidence="2" id="KW-0680">Restriction system</keyword>
<dbReference type="InterPro" id="IPR003356">
    <property type="entry name" value="DNA_methylase_A-5"/>
</dbReference>
<dbReference type="InterPro" id="IPR044946">
    <property type="entry name" value="Restrct_endonuc_typeI_TRD_sf"/>
</dbReference>
<evidence type="ECO:0000256" key="3">
    <source>
        <dbReference type="ARBA" id="ARBA00023125"/>
    </source>
</evidence>
<name>A0ABS5W719_9SPHN</name>
<dbReference type="InterPro" id="IPR029063">
    <property type="entry name" value="SAM-dependent_MTases_sf"/>
</dbReference>
<keyword evidence="3" id="KW-0238">DNA-binding</keyword>
<dbReference type="PRINTS" id="PR00507">
    <property type="entry name" value="N12N6MTFRASE"/>
</dbReference>
<accession>A0ABS5W719</accession>
<dbReference type="Pfam" id="PF02384">
    <property type="entry name" value="N6_Mtase"/>
    <property type="match status" value="1"/>
</dbReference>
<evidence type="ECO:0000256" key="4">
    <source>
        <dbReference type="SAM" id="Coils"/>
    </source>
</evidence>
<evidence type="ECO:0000259" key="6">
    <source>
        <dbReference type="Pfam" id="PF13588"/>
    </source>
</evidence>
<feature type="domain" description="Type I restriction enzyme R protein N-terminal" evidence="6">
    <location>
        <begin position="41"/>
        <end position="146"/>
    </location>
</feature>
<dbReference type="GO" id="GO:0008168">
    <property type="term" value="F:methyltransferase activity"/>
    <property type="evidence" value="ECO:0007669"/>
    <property type="project" value="UniProtKB-KW"/>
</dbReference>
<dbReference type="PANTHER" id="PTHR42998:SF1">
    <property type="entry name" value="TYPE I RESTRICTION ENZYME HINDI METHYLASE SUBUNIT"/>
    <property type="match status" value="1"/>
</dbReference>
<protein>
    <submittedName>
        <fullName evidence="7">N-6 DNA methylase</fullName>
    </submittedName>
</protein>